<organism evidence="3 4">
    <name type="scientific">Coregonus suidteri</name>
    <dbReference type="NCBI Taxonomy" id="861788"/>
    <lineage>
        <taxon>Eukaryota</taxon>
        <taxon>Metazoa</taxon>
        <taxon>Chordata</taxon>
        <taxon>Craniata</taxon>
        <taxon>Vertebrata</taxon>
        <taxon>Euteleostomi</taxon>
        <taxon>Actinopterygii</taxon>
        <taxon>Neopterygii</taxon>
        <taxon>Teleostei</taxon>
        <taxon>Protacanthopterygii</taxon>
        <taxon>Salmoniformes</taxon>
        <taxon>Salmonidae</taxon>
        <taxon>Coregoninae</taxon>
        <taxon>Coregonus</taxon>
    </lineage>
</organism>
<feature type="transmembrane region" description="Helical" evidence="2">
    <location>
        <begin position="132"/>
        <end position="156"/>
    </location>
</feature>
<accession>A0AAN8M1H0</accession>
<gene>
    <name evidence="3" type="ORF">J4Q44_G00145100</name>
</gene>
<reference evidence="3 4" key="1">
    <citation type="submission" date="2021-04" db="EMBL/GenBank/DDBJ databases">
        <authorList>
            <person name="De Guttry C."/>
            <person name="Zahm M."/>
            <person name="Klopp C."/>
            <person name="Cabau C."/>
            <person name="Louis A."/>
            <person name="Berthelot C."/>
            <person name="Parey E."/>
            <person name="Roest Crollius H."/>
            <person name="Montfort J."/>
            <person name="Robinson-Rechavi M."/>
            <person name="Bucao C."/>
            <person name="Bouchez O."/>
            <person name="Gislard M."/>
            <person name="Lluch J."/>
            <person name="Milhes M."/>
            <person name="Lampietro C."/>
            <person name="Lopez Roques C."/>
            <person name="Donnadieu C."/>
            <person name="Braasch I."/>
            <person name="Desvignes T."/>
            <person name="Postlethwait J."/>
            <person name="Bobe J."/>
            <person name="Wedekind C."/>
            <person name="Guiguen Y."/>
        </authorList>
    </citation>
    <scope>NUCLEOTIDE SEQUENCE [LARGE SCALE GENOMIC DNA]</scope>
    <source>
        <strain evidence="3">Cs_M1</strain>
        <tissue evidence="3">Blood</tissue>
    </source>
</reference>
<dbReference type="AlphaFoldDB" id="A0AAN8M1H0"/>
<sequence>MDPRTVLMALTSETMTEICLDLECFDEERKLYTAESLNDLHKMNMCSDPKDLLKLTEQPMSSQTTPTPGERRGKNANSNDQCGDTDGCLFGVMQLVNGHSTVGIEEESIKTLHTSEEEEGSKTSHTHPRPRLFLILFILLTLALLLSLVLSAYAVYLMVETTSRMGELAGGSEVERTYLEEMRQWKTLLQQYLDLSQSHCS</sequence>
<dbReference type="InterPro" id="IPR028099">
    <property type="entry name" value="DUF4577"/>
</dbReference>
<evidence type="ECO:0000256" key="2">
    <source>
        <dbReference type="SAM" id="Phobius"/>
    </source>
</evidence>
<keyword evidence="2" id="KW-0812">Transmembrane</keyword>
<name>A0AAN8M1H0_9TELE</name>
<evidence type="ECO:0000313" key="3">
    <source>
        <dbReference type="EMBL" id="KAK6314981.1"/>
    </source>
</evidence>
<dbReference type="Proteomes" id="UP001356427">
    <property type="component" value="Unassembled WGS sequence"/>
</dbReference>
<dbReference type="PANTHER" id="PTHR36475">
    <property type="entry name" value="LEUCINE-RICH SINGLE-PASS MEMBRANE PROTEIN 1"/>
    <property type="match status" value="1"/>
</dbReference>
<keyword evidence="4" id="KW-1185">Reference proteome</keyword>
<comment type="caution">
    <text evidence="3">The sequence shown here is derived from an EMBL/GenBank/DDBJ whole genome shotgun (WGS) entry which is preliminary data.</text>
</comment>
<dbReference type="EMBL" id="JAGTTL010000012">
    <property type="protein sequence ID" value="KAK6314981.1"/>
    <property type="molecule type" value="Genomic_DNA"/>
</dbReference>
<proteinExistence type="predicted"/>
<protein>
    <submittedName>
        <fullName evidence="3">Uncharacterized protein</fullName>
    </submittedName>
</protein>
<keyword evidence="2" id="KW-1133">Transmembrane helix</keyword>
<evidence type="ECO:0000313" key="4">
    <source>
        <dbReference type="Proteomes" id="UP001356427"/>
    </source>
</evidence>
<feature type="compositionally biased region" description="Polar residues" evidence="1">
    <location>
        <begin position="58"/>
        <end position="67"/>
    </location>
</feature>
<feature type="region of interest" description="Disordered" evidence="1">
    <location>
        <begin position="57"/>
        <end position="78"/>
    </location>
</feature>
<dbReference type="PANTHER" id="PTHR36475:SF1">
    <property type="entry name" value="LEUCINE-RICH SINGLE-PASS MEMBRANE PROTEIN 1"/>
    <property type="match status" value="1"/>
</dbReference>
<evidence type="ECO:0000256" key="1">
    <source>
        <dbReference type="SAM" id="MobiDB-lite"/>
    </source>
</evidence>
<keyword evidence="2" id="KW-0472">Membrane</keyword>